<proteinExistence type="predicted"/>
<reference evidence="2" key="1">
    <citation type="submission" date="2017-04" db="EMBL/GenBank/DDBJ databases">
        <authorList>
            <person name="Varghese N."/>
            <person name="Submissions S."/>
        </authorList>
    </citation>
    <scope>NUCLEOTIDE SEQUENCE [LARGE SCALE GENOMIC DNA]</scope>
    <source>
        <strain evidence="2">RKEM611</strain>
    </source>
</reference>
<dbReference type="STRING" id="1513793.SAMN06296036_115128"/>
<dbReference type="Proteomes" id="UP000192907">
    <property type="component" value="Unassembled WGS sequence"/>
</dbReference>
<dbReference type="AlphaFoldDB" id="A0A1Y6C814"/>
<sequence length="260" mass="29482">MISRLITICALTAVSLFLCWTFVLRDIPPELAQHVLSEPQVEPAEVMVIKGPQYAAELELDSESTAEEFSEDDSDSFPEESLKLVQSSLETVDLEDKESFLRALRSIRETPESATILVSKFKKTIPGQELRRDKILFLAGKIEDPELLPLWQDILYRETPRFENEELIQLQSHPTLESRLIAVEQMQAIRKLGQLAFDNHVAKGILFDTALGLSPNPVSLVHREHALKILGESDPNAYLKVMTRIDKTDQLYTRLSSRTP</sequence>
<evidence type="ECO:0000313" key="1">
    <source>
        <dbReference type="EMBL" id="SMF49887.1"/>
    </source>
</evidence>
<accession>A0A1Y6C814</accession>
<gene>
    <name evidence="1" type="ORF">SAMN06296036_115128</name>
</gene>
<protein>
    <submittedName>
        <fullName evidence="1">Uncharacterized protein</fullName>
    </submittedName>
</protein>
<dbReference type="RefSeq" id="WP_132319846.1">
    <property type="nucleotide sequence ID" value="NZ_FWZT01000015.1"/>
</dbReference>
<name>A0A1Y6C814_9BACT</name>
<keyword evidence="2" id="KW-1185">Reference proteome</keyword>
<dbReference type="EMBL" id="FWZT01000015">
    <property type="protein sequence ID" value="SMF49887.1"/>
    <property type="molecule type" value="Genomic_DNA"/>
</dbReference>
<evidence type="ECO:0000313" key="2">
    <source>
        <dbReference type="Proteomes" id="UP000192907"/>
    </source>
</evidence>
<organism evidence="1 2">
    <name type="scientific">Pseudobacteriovorax antillogorgiicola</name>
    <dbReference type="NCBI Taxonomy" id="1513793"/>
    <lineage>
        <taxon>Bacteria</taxon>
        <taxon>Pseudomonadati</taxon>
        <taxon>Bdellovibrionota</taxon>
        <taxon>Oligoflexia</taxon>
        <taxon>Oligoflexales</taxon>
        <taxon>Pseudobacteriovoracaceae</taxon>
        <taxon>Pseudobacteriovorax</taxon>
    </lineage>
</organism>